<organism evidence="3 4">
    <name type="scientific">Pseudomonas saponiphila</name>
    <dbReference type="NCBI Taxonomy" id="556534"/>
    <lineage>
        <taxon>Bacteria</taxon>
        <taxon>Pseudomonadati</taxon>
        <taxon>Pseudomonadota</taxon>
        <taxon>Gammaproteobacteria</taxon>
        <taxon>Pseudomonadales</taxon>
        <taxon>Pseudomonadaceae</taxon>
        <taxon>Pseudomonas</taxon>
    </lineage>
</organism>
<gene>
    <name evidence="3" type="ORF">SAMN05216178_4197</name>
</gene>
<dbReference type="PANTHER" id="PTHR35936:SF6">
    <property type="entry name" value="AMINO ACID ABC TRANSPORTER SUBSTRATE-BINDING PAAT FAMILY PROTEIN"/>
    <property type="match status" value="1"/>
</dbReference>
<evidence type="ECO:0000256" key="2">
    <source>
        <dbReference type="SAM" id="SignalP"/>
    </source>
</evidence>
<accession>A0A1H4RHD8</accession>
<feature type="signal peptide" evidence="2">
    <location>
        <begin position="1"/>
        <end position="17"/>
    </location>
</feature>
<reference evidence="4" key="1">
    <citation type="submission" date="2016-10" db="EMBL/GenBank/DDBJ databases">
        <authorList>
            <person name="Varghese N."/>
            <person name="Submissions S."/>
        </authorList>
    </citation>
    <scope>NUCLEOTIDE SEQUENCE [LARGE SCALE GENOMIC DNA]</scope>
    <source>
        <strain evidence="4">DSM 9751</strain>
    </source>
</reference>
<protein>
    <submittedName>
        <fullName evidence="3">Amino acid ABC transporter substrate-binding protein, PAAT family</fullName>
    </submittedName>
</protein>
<dbReference type="AlphaFoldDB" id="A0A1H4RHD8"/>
<sequence>MRLTWSALLLLSASLEAAEAPLRFVIADSWAMPSIEIEGEQPTSGILYDTMNSLARHLGTRPEFHVLARARVQNAMAQGEVDIRCFAAQAWLPNLSGDYLWSVPLFVQRNLLVSDHPHQAPLNPQDLPTQHIGTVLSYTYTALQPLFDSARLIRDDARNEEQVLQKLQVGRYHYAIASQWTLDWFNKTQASGKPLHRVALLQEQAVSCYVRNDPAVPARRILRALLQMKMSGEIDAIVQRYVEPMSSASTSDAAGP</sequence>
<keyword evidence="4" id="KW-1185">Reference proteome</keyword>
<dbReference type="Proteomes" id="UP000198982">
    <property type="component" value="Unassembled WGS sequence"/>
</dbReference>
<feature type="chain" id="PRO_5011650827" evidence="2">
    <location>
        <begin position="18"/>
        <end position="256"/>
    </location>
</feature>
<dbReference type="EMBL" id="FNTJ01000001">
    <property type="protein sequence ID" value="SEC31279.1"/>
    <property type="molecule type" value="Genomic_DNA"/>
</dbReference>
<evidence type="ECO:0000256" key="1">
    <source>
        <dbReference type="ARBA" id="ARBA00010333"/>
    </source>
</evidence>
<keyword evidence="2" id="KW-0732">Signal</keyword>
<dbReference type="SUPFAM" id="SSF53850">
    <property type="entry name" value="Periplasmic binding protein-like II"/>
    <property type="match status" value="1"/>
</dbReference>
<evidence type="ECO:0000313" key="4">
    <source>
        <dbReference type="Proteomes" id="UP000198982"/>
    </source>
</evidence>
<dbReference type="PANTHER" id="PTHR35936">
    <property type="entry name" value="MEMBRANE-BOUND LYTIC MUREIN TRANSGLYCOSYLASE F"/>
    <property type="match status" value="1"/>
</dbReference>
<dbReference type="Gene3D" id="3.40.190.10">
    <property type="entry name" value="Periplasmic binding protein-like II"/>
    <property type="match status" value="2"/>
</dbReference>
<dbReference type="RefSeq" id="WP_092316634.1">
    <property type="nucleotide sequence ID" value="NZ_FNTJ01000001.1"/>
</dbReference>
<name>A0A1H4RHD8_9PSED</name>
<evidence type="ECO:0000313" key="3">
    <source>
        <dbReference type="EMBL" id="SEC31279.1"/>
    </source>
</evidence>
<proteinExistence type="inferred from homology"/>
<comment type="similarity">
    <text evidence="1">Belongs to the bacterial solute-binding protein 3 family.</text>
</comment>